<evidence type="ECO:0000313" key="3">
    <source>
        <dbReference type="EMBL" id="GAA3921336.1"/>
    </source>
</evidence>
<name>A0ABP7MEH4_9GAMM</name>
<evidence type="ECO:0000256" key="2">
    <source>
        <dbReference type="SAM" id="Phobius"/>
    </source>
</evidence>
<evidence type="ECO:0000313" key="4">
    <source>
        <dbReference type="Proteomes" id="UP001501565"/>
    </source>
</evidence>
<feature type="transmembrane region" description="Helical" evidence="2">
    <location>
        <begin position="425"/>
        <end position="449"/>
    </location>
</feature>
<protein>
    <recommendedName>
        <fullName evidence="5">Protein BatD</fullName>
    </recommendedName>
</protein>
<feature type="region of interest" description="Disordered" evidence="1">
    <location>
        <begin position="385"/>
        <end position="418"/>
    </location>
</feature>
<dbReference type="EMBL" id="BAABBN010000004">
    <property type="protein sequence ID" value="GAA3921336.1"/>
    <property type="molecule type" value="Genomic_DNA"/>
</dbReference>
<dbReference type="Proteomes" id="UP001501565">
    <property type="component" value="Unassembled WGS sequence"/>
</dbReference>
<comment type="caution">
    <text evidence="3">The sequence shown here is derived from an EMBL/GenBank/DDBJ whole genome shotgun (WGS) entry which is preliminary data.</text>
</comment>
<keyword evidence="2" id="KW-1133">Transmembrane helix</keyword>
<dbReference type="PANTHER" id="PTHR40940:SF1">
    <property type="entry name" value="PROTEIN BATD"/>
    <property type="match status" value="1"/>
</dbReference>
<keyword evidence="2" id="KW-0812">Transmembrane</keyword>
<dbReference type="PANTHER" id="PTHR40940">
    <property type="entry name" value="PROTEIN BATD-RELATED"/>
    <property type="match status" value="1"/>
</dbReference>
<evidence type="ECO:0008006" key="5">
    <source>
        <dbReference type="Google" id="ProtNLM"/>
    </source>
</evidence>
<gene>
    <name evidence="3" type="ORF">GCM10022277_16450</name>
</gene>
<organism evidence="3 4">
    <name type="scientific">Litoribacillus peritrichatus</name>
    <dbReference type="NCBI Taxonomy" id="718191"/>
    <lineage>
        <taxon>Bacteria</taxon>
        <taxon>Pseudomonadati</taxon>
        <taxon>Pseudomonadota</taxon>
        <taxon>Gammaproteobacteria</taxon>
        <taxon>Oceanospirillales</taxon>
        <taxon>Oceanospirillaceae</taxon>
        <taxon>Litoribacillus</taxon>
    </lineage>
</organism>
<dbReference type="InterPro" id="IPR025738">
    <property type="entry name" value="BatD"/>
</dbReference>
<proteinExistence type="predicted"/>
<dbReference type="RefSeq" id="WP_344797366.1">
    <property type="nucleotide sequence ID" value="NZ_BAABBN010000004.1"/>
</dbReference>
<reference evidence="4" key="1">
    <citation type="journal article" date="2019" name="Int. J. Syst. Evol. Microbiol.">
        <title>The Global Catalogue of Microorganisms (GCM) 10K type strain sequencing project: providing services to taxonomists for standard genome sequencing and annotation.</title>
        <authorList>
            <consortium name="The Broad Institute Genomics Platform"/>
            <consortium name="The Broad Institute Genome Sequencing Center for Infectious Disease"/>
            <person name="Wu L."/>
            <person name="Ma J."/>
        </authorList>
    </citation>
    <scope>NUCLEOTIDE SEQUENCE [LARGE SCALE GENOMIC DNA]</scope>
    <source>
        <strain evidence="4">JCM 17551</strain>
    </source>
</reference>
<evidence type="ECO:0000256" key="1">
    <source>
        <dbReference type="SAM" id="MobiDB-lite"/>
    </source>
</evidence>
<keyword evidence="2" id="KW-0472">Membrane</keyword>
<accession>A0ABP7MEH4</accession>
<sequence length="556" mass="61753">MQFKNILITIVSLILFCASSMGFALEARVDRTTLPENETLQLEVSGSFSAFNMNIDLSPLEKDFRVLDNRRSTNMQYINGDFSAQTTLTVTLEPKETGIFEIPALTVEGETSQPIQIKVTQADVKQSNDPNEGGPIAIEVELDQTDTWVQAQLLLNVKLYQSVKLYNAELNGIKELQEMGISIEKIGDNKSYQSKRNNQTYQVTELNYRLSSDNPGKIELPTFSFQGQMPARGYGSRYGKAIRATAKPIVINVQDIPKNYPSATWIPATRLDLSDDLNDVVEVPVGESINRNLIASVHGQEAAVIPDYPEINSPLVSIYSDTPELNNQLNQDGVTGVRMDNIALITKAPGTLKLPELRITWFNTTTGQVEHTSLPPRTIKIMGAPGTGLPTPPPVQQPPLEATTPESQQAPSTTPVPVTESSTPVWIIVLLVILVIMVILQMFFIAALYQRKDRAEQETETKEETTAHFNWKEELPKDFIACHRIIERELQAAGLTSLDLTDELTNLINKFRASCYSPDTGKQFSADDRKTLRDKLAVFISSHKGKQTDAPSLYPS</sequence>
<keyword evidence="4" id="KW-1185">Reference proteome</keyword>
<dbReference type="Pfam" id="PF13584">
    <property type="entry name" value="BatD"/>
    <property type="match status" value="1"/>
</dbReference>